<reference evidence="1 2" key="1">
    <citation type="submission" date="2023-05" db="EMBL/GenBank/DDBJ databases">
        <title>B98-5 Cell Line De Novo Hybrid Assembly: An Optical Mapping Approach.</title>
        <authorList>
            <person name="Kananen K."/>
            <person name="Auerbach J.A."/>
            <person name="Kautto E."/>
            <person name="Blachly J.S."/>
        </authorList>
    </citation>
    <scope>NUCLEOTIDE SEQUENCE [LARGE SCALE GENOMIC DNA]</scope>
    <source>
        <strain evidence="1">B95-8</strain>
        <tissue evidence="1">Cell line</tissue>
    </source>
</reference>
<name>A0ABQ9U2V1_SAGOE</name>
<comment type="caution">
    <text evidence="1">The sequence shown here is derived from an EMBL/GenBank/DDBJ whole genome shotgun (WGS) entry which is preliminary data.</text>
</comment>
<gene>
    <name evidence="1" type="ORF">P7K49_030677</name>
</gene>
<dbReference type="EMBL" id="JASSZA010000016">
    <property type="protein sequence ID" value="KAK2091393.1"/>
    <property type="molecule type" value="Genomic_DNA"/>
</dbReference>
<proteinExistence type="predicted"/>
<sequence>MQAGTWKSSQCGSNSSTASEAVRRQLRAHKSLGTCACCLLGVQRAFQCYHDPYRLLQYDLDSPLQEDPPLMMKKYSVVPGMILMFARAKLLFGGCVLNGYGLSKQNLLKQIFQSQQDCKMGYFLPENYKFRNPDNERLQSSEMWHKGEE</sequence>
<evidence type="ECO:0000313" key="1">
    <source>
        <dbReference type="EMBL" id="KAK2091393.1"/>
    </source>
</evidence>
<evidence type="ECO:0000313" key="2">
    <source>
        <dbReference type="Proteomes" id="UP001266305"/>
    </source>
</evidence>
<organism evidence="1 2">
    <name type="scientific">Saguinus oedipus</name>
    <name type="common">Cotton-top tamarin</name>
    <name type="synonym">Oedipomidas oedipus</name>
    <dbReference type="NCBI Taxonomy" id="9490"/>
    <lineage>
        <taxon>Eukaryota</taxon>
        <taxon>Metazoa</taxon>
        <taxon>Chordata</taxon>
        <taxon>Craniata</taxon>
        <taxon>Vertebrata</taxon>
        <taxon>Euteleostomi</taxon>
        <taxon>Mammalia</taxon>
        <taxon>Eutheria</taxon>
        <taxon>Euarchontoglires</taxon>
        <taxon>Primates</taxon>
        <taxon>Haplorrhini</taxon>
        <taxon>Platyrrhini</taxon>
        <taxon>Cebidae</taxon>
        <taxon>Callitrichinae</taxon>
        <taxon>Saguinus</taxon>
    </lineage>
</organism>
<protein>
    <submittedName>
        <fullName evidence="1">Uncharacterized protein</fullName>
    </submittedName>
</protein>
<keyword evidence="2" id="KW-1185">Reference proteome</keyword>
<dbReference type="Proteomes" id="UP001266305">
    <property type="component" value="Unassembled WGS sequence"/>
</dbReference>
<accession>A0ABQ9U2V1</accession>